<dbReference type="Pfam" id="PF01432">
    <property type="entry name" value="Peptidase_M3"/>
    <property type="match status" value="1"/>
</dbReference>
<dbReference type="Pfam" id="PF19310">
    <property type="entry name" value="TOP_N"/>
    <property type="match status" value="1"/>
</dbReference>
<dbReference type="OrthoDB" id="9773538at2"/>
<evidence type="ECO:0000256" key="9">
    <source>
        <dbReference type="RuleBase" id="RU003435"/>
    </source>
</evidence>
<dbReference type="InterPro" id="IPR024080">
    <property type="entry name" value="Neurolysin/TOP_N"/>
</dbReference>
<dbReference type="FunFam" id="3.40.390.10:FF:000009">
    <property type="entry name" value="Oligopeptidase A"/>
    <property type="match status" value="1"/>
</dbReference>
<evidence type="ECO:0000256" key="1">
    <source>
        <dbReference type="ARBA" id="ARBA00006040"/>
    </source>
</evidence>
<name>A0A249DZ31_9ENTR</name>
<evidence type="ECO:0000256" key="8">
    <source>
        <dbReference type="ARBA" id="ARBA00026100"/>
    </source>
</evidence>
<dbReference type="Gene3D" id="3.40.390.10">
    <property type="entry name" value="Collagenase (Catalytic Domain)"/>
    <property type="match status" value="1"/>
</dbReference>
<dbReference type="InterPro" id="IPR001567">
    <property type="entry name" value="Pept_M3A_M3B_dom"/>
</dbReference>
<sequence length="682" mass="78416">MQNPLLTHFYLPPFSKIRAEDIVPAIKTVINECREQVENLIAQKKMFTWDNLCQPLAEADDRLSRVWSPISHLNSVKNSTDFRAAYEQCLSLLSEYSTWIGQNEKLYEAYLNLQSGAHFSELSAPQRKSVENQLRDFRLSGIGLEPEAKKRYAEIVASLSELSSAYSNHVLDASMGWTKQIDDLASLSGLPQSALSLVKMQAEAKQKKGALLTLDMPCYLPVITYADNRQLRQEIYEAYSTRASDQGPHAGQWDNSEIMEKILALRHELAHLLGFANYAEKSLSTKMAEKPEQVRNFLEDLAKLVCPKAEKELAQLRTFAKVHYGVDELQAWDIAYYSEKQKQHLYAISDEELKPYFPEQRVLEGLFEVTRRIYGIQIKECHDIDTWHPDVRFFKVLNEKNNEHYGSFYLDLYAREHKRAGAWMDECVDRLRFSDGHLQKPVTYLVCNFSRPVEDKPAMFTHDEVTVLFHEFGHGLHHMLTTVETAGVSGIHGVPRDAVELPSQFMENWCWQSEALAFISGHYETTEPLPEKMLNKLLAAKNYQSALFIIRQLEFALFDFCVHHEYDPVKGTQVLAQLREVKKRISVIPTPLWTRFPHSFTHIFSGGYAVGYYGYLWAEVLAADAFSRFEKEGIFNPKTGQSFLEEILSKGGSEEPMVLFKRFLGREPKSEAMLRSYGIWDK</sequence>
<keyword evidence="3 9" id="KW-0479">Metal-binding</keyword>
<proteinExistence type="inferred from homology"/>
<dbReference type="GO" id="GO:0006518">
    <property type="term" value="P:peptide metabolic process"/>
    <property type="evidence" value="ECO:0007669"/>
    <property type="project" value="TreeGrafter"/>
</dbReference>
<evidence type="ECO:0000256" key="5">
    <source>
        <dbReference type="ARBA" id="ARBA00022833"/>
    </source>
</evidence>
<dbReference type="InterPro" id="IPR024079">
    <property type="entry name" value="MetalloPept_cat_dom_sf"/>
</dbReference>
<dbReference type="GO" id="GO:0004222">
    <property type="term" value="F:metalloendopeptidase activity"/>
    <property type="evidence" value="ECO:0007669"/>
    <property type="project" value="UniProtKB-EC"/>
</dbReference>
<keyword evidence="2 9" id="KW-0645">Protease</keyword>
<keyword evidence="4 9" id="KW-0378">Hydrolase</keyword>
<accession>A0A249DZ31</accession>
<reference evidence="12 13" key="2">
    <citation type="submission" date="2017-09" db="EMBL/GenBank/DDBJ databases">
        <title>The genome of whitefly Bemisia tabaci, a global crop pest, provides novel insights into virus transmission, host adaptation and insecticide resistance.</title>
        <authorList>
            <person name="Kaur N."/>
            <person name="Kliot A."/>
            <person name="Pinheiro P.V."/>
            <person name="Luan J."/>
            <person name="Zheng Y."/>
            <person name="Liu W."/>
            <person name="Sun H."/>
            <person name="Yang X."/>
            <person name="Xu Y."/>
            <person name="Luo Y."/>
            <person name="Kruse A."/>
            <person name="Fisher T.W."/>
            <person name="Nelson D.R."/>
            <person name="Elimelech M."/>
            <person name="MacCoss M."/>
            <person name="Johnson R."/>
            <person name="Cohen E."/>
            <person name="Hunter W.B."/>
            <person name="Brown J.K."/>
            <person name="Jander G."/>
            <person name="Cilia M."/>
            <person name="Douglas A.E."/>
            <person name="Ghanim M."/>
            <person name="Simmons A.M."/>
            <person name="Wintermantel W.M."/>
            <person name="Ling K.-S."/>
            <person name="Fei Z."/>
        </authorList>
    </citation>
    <scope>NUCLEOTIDE SEQUENCE [LARGE SCALE GENOMIC DNA]</scope>
    <source>
        <strain evidence="12 13">MEAM1</strain>
    </source>
</reference>
<dbReference type="PANTHER" id="PTHR11804:SF84">
    <property type="entry name" value="SACCHAROLYSIN"/>
    <property type="match status" value="1"/>
</dbReference>
<evidence type="ECO:0000256" key="7">
    <source>
        <dbReference type="ARBA" id="ARBA00024603"/>
    </source>
</evidence>
<dbReference type="NCBIfam" id="NF008159">
    <property type="entry name" value="PRK10911.1"/>
    <property type="match status" value="1"/>
</dbReference>
<dbReference type="Proteomes" id="UP000216438">
    <property type="component" value="Chromosome"/>
</dbReference>
<dbReference type="Gene3D" id="1.10.1370.10">
    <property type="entry name" value="Neurolysin, domain 3"/>
    <property type="match status" value="1"/>
</dbReference>
<dbReference type="PANTHER" id="PTHR11804">
    <property type="entry name" value="PROTEASE M3 THIMET OLIGOPEPTIDASE-RELATED"/>
    <property type="match status" value="1"/>
</dbReference>
<evidence type="ECO:0000259" key="11">
    <source>
        <dbReference type="Pfam" id="PF19310"/>
    </source>
</evidence>
<evidence type="ECO:0000256" key="6">
    <source>
        <dbReference type="ARBA" id="ARBA00023049"/>
    </source>
</evidence>
<gene>
    <name evidence="12" type="ORF">BA171_06150</name>
</gene>
<comment type="similarity">
    <text evidence="1 9">Belongs to the peptidase M3 family.</text>
</comment>
<evidence type="ECO:0000256" key="4">
    <source>
        <dbReference type="ARBA" id="ARBA00022801"/>
    </source>
</evidence>
<dbReference type="AlphaFoldDB" id="A0A249DZ31"/>
<protein>
    <recommendedName>
        <fullName evidence="8">oligopeptidase A</fullName>
        <ecNumber evidence="8">3.4.24.70</ecNumber>
    </recommendedName>
</protein>
<dbReference type="InterPro" id="IPR034005">
    <property type="entry name" value="M3A_DCP"/>
</dbReference>
<evidence type="ECO:0000313" key="12">
    <source>
        <dbReference type="EMBL" id="ASX26619.1"/>
    </source>
</evidence>
<evidence type="ECO:0000313" key="13">
    <source>
        <dbReference type="Proteomes" id="UP000216438"/>
    </source>
</evidence>
<dbReference type="SUPFAM" id="SSF55486">
    <property type="entry name" value="Metalloproteases ('zincins'), catalytic domain"/>
    <property type="match status" value="1"/>
</dbReference>
<dbReference type="CDD" id="cd06456">
    <property type="entry name" value="M3A_DCP"/>
    <property type="match status" value="1"/>
</dbReference>
<evidence type="ECO:0000256" key="2">
    <source>
        <dbReference type="ARBA" id="ARBA00022670"/>
    </source>
</evidence>
<dbReference type="RefSeq" id="WP_016856729.1">
    <property type="nucleotide sequence ID" value="NZ_CP016303.1"/>
</dbReference>
<reference evidence="13" key="1">
    <citation type="submission" date="2016-06" db="EMBL/GenBank/DDBJ databases">
        <authorList>
            <person name="Chen W."/>
            <person name="Hasegawa D.K."/>
        </authorList>
    </citation>
    <scope>NUCLEOTIDE SEQUENCE [LARGE SCALE GENOMIC DNA]</scope>
    <source>
        <strain evidence="13">MEAM1</strain>
    </source>
</reference>
<comment type="cofactor">
    <cofactor evidence="9">
        <name>Zn(2+)</name>
        <dbReference type="ChEBI" id="CHEBI:29105"/>
    </cofactor>
    <text evidence="9">Binds 1 zinc ion.</text>
</comment>
<dbReference type="GO" id="GO:0005829">
    <property type="term" value="C:cytosol"/>
    <property type="evidence" value="ECO:0007669"/>
    <property type="project" value="UniProtKB-ARBA"/>
</dbReference>
<comment type="catalytic activity">
    <reaction evidence="7">
        <text>Hydrolysis of oligopeptides, with broad specificity. Gly or Ala commonly occur as P1 or P1' residues, but more distant residues are also important, as is shown by the fact that Z-Gly-Pro-Gly-|-Gly-Pro-Ala is cleaved, but not Z-(Gly)(5).</text>
        <dbReference type="EC" id="3.4.24.70"/>
    </reaction>
</comment>
<keyword evidence="6 9" id="KW-0482">Metalloprotease</keyword>
<dbReference type="GO" id="GO:0046872">
    <property type="term" value="F:metal ion binding"/>
    <property type="evidence" value="ECO:0007669"/>
    <property type="project" value="UniProtKB-UniRule"/>
</dbReference>
<organism evidence="12 13">
    <name type="scientific">Candidatus Hamiltonella defensa</name>
    <name type="common">Bemisia tabaci</name>
    <dbReference type="NCBI Taxonomy" id="672795"/>
    <lineage>
        <taxon>Bacteria</taxon>
        <taxon>Pseudomonadati</taxon>
        <taxon>Pseudomonadota</taxon>
        <taxon>Gammaproteobacteria</taxon>
        <taxon>Enterobacterales</taxon>
        <taxon>Enterobacteriaceae</taxon>
        <taxon>aphid secondary symbionts</taxon>
        <taxon>Candidatus Williamhamiltonella</taxon>
    </lineage>
</organism>
<dbReference type="InterPro" id="IPR045666">
    <property type="entry name" value="OpdA_N"/>
</dbReference>
<dbReference type="Gene3D" id="1.20.1050.40">
    <property type="entry name" value="Endopeptidase. Chain P, domain 1"/>
    <property type="match status" value="1"/>
</dbReference>
<dbReference type="InterPro" id="IPR024077">
    <property type="entry name" value="Neurolysin/TOP_dom2"/>
</dbReference>
<feature type="domain" description="Peptidase M3A/M3B catalytic" evidence="10">
    <location>
        <begin position="223"/>
        <end position="678"/>
    </location>
</feature>
<dbReference type="InterPro" id="IPR045090">
    <property type="entry name" value="Pept_M3A_M3B"/>
</dbReference>
<dbReference type="EMBL" id="CP016303">
    <property type="protein sequence ID" value="ASX26619.1"/>
    <property type="molecule type" value="Genomic_DNA"/>
</dbReference>
<evidence type="ECO:0000259" key="10">
    <source>
        <dbReference type="Pfam" id="PF01432"/>
    </source>
</evidence>
<keyword evidence="5 9" id="KW-0862">Zinc</keyword>
<feature type="domain" description="Oligopeptidase A N-terminal" evidence="11">
    <location>
        <begin position="27"/>
        <end position="149"/>
    </location>
</feature>
<dbReference type="GO" id="GO:0006508">
    <property type="term" value="P:proteolysis"/>
    <property type="evidence" value="ECO:0007669"/>
    <property type="project" value="UniProtKB-KW"/>
</dbReference>
<dbReference type="EC" id="3.4.24.70" evidence="8"/>
<evidence type="ECO:0000256" key="3">
    <source>
        <dbReference type="ARBA" id="ARBA00022723"/>
    </source>
</evidence>